<evidence type="ECO:0000256" key="1">
    <source>
        <dbReference type="ARBA" id="ARBA00004651"/>
    </source>
</evidence>
<name>A0A644Y479_9ZZZZ</name>
<evidence type="ECO:0000256" key="4">
    <source>
        <dbReference type="ARBA" id="ARBA00022989"/>
    </source>
</evidence>
<feature type="transmembrane region" description="Helical" evidence="6">
    <location>
        <begin position="272"/>
        <end position="287"/>
    </location>
</feature>
<organism evidence="7">
    <name type="scientific">bioreactor metagenome</name>
    <dbReference type="NCBI Taxonomy" id="1076179"/>
    <lineage>
        <taxon>unclassified sequences</taxon>
        <taxon>metagenomes</taxon>
        <taxon>ecological metagenomes</taxon>
    </lineage>
</organism>
<dbReference type="AlphaFoldDB" id="A0A644Y479"/>
<keyword evidence="4 6" id="KW-1133">Transmembrane helix</keyword>
<comment type="subcellular location">
    <subcellularLocation>
        <location evidence="1">Cell membrane</location>
        <topology evidence="1">Multi-pass membrane protein</topology>
    </subcellularLocation>
</comment>
<evidence type="ECO:0000256" key="6">
    <source>
        <dbReference type="SAM" id="Phobius"/>
    </source>
</evidence>
<keyword evidence="2" id="KW-1003">Cell membrane</keyword>
<evidence type="ECO:0000256" key="5">
    <source>
        <dbReference type="ARBA" id="ARBA00023136"/>
    </source>
</evidence>
<dbReference type="PANTHER" id="PTHR43370">
    <property type="entry name" value="SUGAR ABC TRANSPORTER INTEGRAL MEMBRANE PROTEIN-RELATED"/>
    <property type="match status" value="1"/>
</dbReference>
<dbReference type="GO" id="GO:0005886">
    <property type="term" value="C:plasma membrane"/>
    <property type="evidence" value="ECO:0007669"/>
    <property type="project" value="UniProtKB-SubCell"/>
</dbReference>
<reference evidence="7" key="1">
    <citation type="submission" date="2019-08" db="EMBL/GenBank/DDBJ databases">
        <authorList>
            <person name="Kucharzyk K."/>
            <person name="Murdoch R.W."/>
            <person name="Higgins S."/>
            <person name="Loffler F."/>
        </authorList>
    </citation>
    <scope>NUCLEOTIDE SEQUENCE</scope>
</reference>
<feature type="transmembrane region" description="Helical" evidence="6">
    <location>
        <begin position="190"/>
        <end position="216"/>
    </location>
</feature>
<feature type="transmembrane region" description="Helical" evidence="6">
    <location>
        <begin position="35"/>
        <end position="54"/>
    </location>
</feature>
<dbReference type="CDD" id="cd06580">
    <property type="entry name" value="TM_PBP1_transp_TpRbsC_like"/>
    <property type="match status" value="1"/>
</dbReference>
<accession>A0A644Y479</accession>
<comment type="caution">
    <text evidence="7">The sequence shown here is derived from an EMBL/GenBank/DDBJ whole genome shotgun (WGS) entry which is preliminary data.</text>
</comment>
<feature type="transmembrane region" description="Helical" evidence="6">
    <location>
        <begin position="60"/>
        <end position="81"/>
    </location>
</feature>
<feature type="transmembrane region" description="Helical" evidence="6">
    <location>
        <begin position="228"/>
        <end position="252"/>
    </location>
</feature>
<gene>
    <name evidence="7" type="ORF">SDC9_69633</name>
</gene>
<feature type="transmembrane region" description="Helical" evidence="6">
    <location>
        <begin position="148"/>
        <end position="170"/>
    </location>
</feature>
<evidence type="ECO:0000256" key="2">
    <source>
        <dbReference type="ARBA" id="ARBA00022475"/>
    </source>
</evidence>
<dbReference type="InterPro" id="IPR001851">
    <property type="entry name" value="ABC_transp_permease"/>
</dbReference>
<evidence type="ECO:0008006" key="8">
    <source>
        <dbReference type="Google" id="ProtNLM"/>
    </source>
</evidence>
<evidence type="ECO:0000256" key="3">
    <source>
        <dbReference type="ARBA" id="ARBA00022692"/>
    </source>
</evidence>
<protein>
    <recommendedName>
        <fullName evidence="8">ABC transporter permease</fullName>
    </recommendedName>
</protein>
<dbReference type="GO" id="GO:0022857">
    <property type="term" value="F:transmembrane transporter activity"/>
    <property type="evidence" value="ECO:0007669"/>
    <property type="project" value="InterPro"/>
</dbReference>
<keyword evidence="5 6" id="KW-0472">Membrane</keyword>
<dbReference type="EMBL" id="VSSQ01003970">
    <property type="protein sequence ID" value="MPM23169.1"/>
    <property type="molecule type" value="Genomic_DNA"/>
</dbReference>
<dbReference type="PANTHER" id="PTHR43370:SF2">
    <property type="entry name" value="ABC TRANSPORTER PERMEASE PROTEIN"/>
    <property type="match status" value="1"/>
</dbReference>
<evidence type="ECO:0000313" key="7">
    <source>
        <dbReference type="EMBL" id="MPM23169.1"/>
    </source>
</evidence>
<dbReference type="Pfam" id="PF02653">
    <property type="entry name" value="BPD_transp_2"/>
    <property type="match status" value="1"/>
</dbReference>
<sequence length="306" mass="32179">MILEGLLARAVQMSTPLLLGALGEVMVERTGVMNMAIEGIFLLGAWAGFTGAYITGSLAAGFLCAMAAGVVVGALYGWITVFLKQHQIVTGVALNILAAGIGIFFYRVLFGVPLLPLTVEPLRPLAVPFLSAIPVLGPALFRQNILTYLAWGAMPLGWWVLFRTRAGLVLRSTGANPEAVDAAGISVERVRFGAVLAASALSGLAGAFYSIGYLGLFSNDMIGGRGWIAFALCFLGNWNPLGALLGAVVFGIADAAAITLQTSGIRMVPNEFLIALPYILTIAATLARKRFNVPASLGTAYTKEEK</sequence>
<proteinExistence type="predicted"/>
<keyword evidence="3 6" id="KW-0812">Transmembrane</keyword>
<feature type="transmembrane region" description="Helical" evidence="6">
    <location>
        <begin position="88"/>
        <end position="110"/>
    </location>
</feature>